<feature type="transmembrane region" description="Helical" evidence="5">
    <location>
        <begin position="12"/>
        <end position="30"/>
    </location>
</feature>
<evidence type="ECO:0000313" key="7">
    <source>
        <dbReference type="EMBL" id="KTD02706.1"/>
    </source>
</evidence>
<feature type="transmembrane region" description="Helical" evidence="5">
    <location>
        <begin position="36"/>
        <end position="53"/>
    </location>
</feature>
<feature type="transmembrane region" description="Helical" evidence="5">
    <location>
        <begin position="135"/>
        <end position="161"/>
    </location>
</feature>
<dbReference type="Proteomes" id="UP000251942">
    <property type="component" value="Unassembled WGS sequence"/>
</dbReference>
<dbReference type="Pfam" id="PF13515">
    <property type="entry name" value="FUSC_2"/>
    <property type="match status" value="1"/>
</dbReference>
<dbReference type="EMBL" id="UASS01000002">
    <property type="protein sequence ID" value="SPX59735.1"/>
    <property type="molecule type" value="Genomic_DNA"/>
</dbReference>
<proteinExistence type="predicted"/>
<sequence>MRGWLGNQTFTYLELRCIQISTVFFFTFFVQEWLRYPRAGWTGFAVMMIYAGFDNGTTIFRAYQRFLGVLLGLFSGYILWFIGHVDYRTLIIILPMTVFFAFFLVGREYSVPTVFTVNASVIGSGYFSAENSLTVTYYIIDYTLCTVIAFGIILIFEYFWFRRYKLMERFISQTQSEVINDLYTLVKLLNQGKIQRTEWFRACIKLTESLFAVNMLIRNAQFIIKSEGAVGDTFKQFVELTNRIFIGLKALYMAYYTKRYHKFDYFQLFQQVQADLVRLKAFVIGVEKMDLSDGVMHATPG</sequence>
<evidence type="ECO:0000256" key="1">
    <source>
        <dbReference type="ARBA" id="ARBA00004141"/>
    </source>
</evidence>
<evidence type="ECO:0000313" key="8">
    <source>
        <dbReference type="EMBL" id="SPX59735.1"/>
    </source>
</evidence>
<feature type="transmembrane region" description="Helical" evidence="5">
    <location>
        <begin position="65"/>
        <end position="83"/>
    </location>
</feature>
<dbReference type="Proteomes" id="UP000054698">
    <property type="component" value="Unassembled WGS sequence"/>
</dbReference>
<feature type="transmembrane region" description="Helical" evidence="5">
    <location>
        <begin position="89"/>
        <end position="106"/>
    </location>
</feature>
<dbReference type="AlphaFoldDB" id="A0A0W0U3U7"/>
<keyword evidence="4 5" id="KW-0472">Membrane</keyword>
<reference evidence="7 10" key="1">
    <citation type="submission" date="2015-11" db="EMBL/GenBank/DDBJ databases">
        <title>Genomic analysis of 38 Legionella species identifies large and diverse effector repertoires.</title>
        <authorList>
            <person name="Burstein D."/>
            <person name="Amaro F."/>
            <person name="Zusman T."/>
            <person name="Lifshitz Z."/>
            <person name="Cohen O."/>
            <person name="Gilbert J.A."/>
            <person name="Pupko T."/>
            <person name="Shuman H.A."/>
            <person name="Segal G."/>
        </authorList>
    </citation>
    <scope>NUCLEOTIDE SEQUENCE [LARGE SCALE GENOMIC DNA]</scope>
    <source>
        <strain evidence="7 10">WO-44C</strain>
    </source>
</reference>
<organism evidence="7 10">
    <name type="scientific">Legionella feeleii</name>
    <dbReference type="NCBI Taxonomy" id="453"/>
    <lineage>
        <taxon>Bacteria</taxon>
        <taxon>Pseudomonadati</taxon>
        <taxon>Pseudomonadota</taxon>
        <taxon>Gammaproteobacteria</taxon>
        <taxon>Legionellales</taxon>
        <taxon>Legionellaceae</taxon>
        <taxon>Legionella</taxon>
    </lineage>
</organism>
<dbReference type="EMBL" id="LNYB01000022">
    <property type="protein sequence ID" value="KTD02706.1"/>
    <property type="molecule type" value="Genomic_DNA"/>
</dbReference>
<comment type="subcellular location">
    <subcellularLocation>
        <location evidence="1">Membrane</location>
        <topology evidence="1">Multi-pass membrane protein</topology>
    </subcellularLocation>
</comment>
<dbReference type="GO" id="GO:0016020">
    <property type="term" value="C:membrane"/>
    <property type="evidence" value="ECO:0007669"/>
    <property type="project" value="UniProtKB-SubCell"/>
</dbReference>
<evidence type="ECO:0000256" key="4">
    <source>
        <dbReference type="ARBA" id="ARBA00023136"/>
    </source>
</evidence>
<keyword evidence="10" id="KW-1185">Reference proteome</keyword>
<dbReference type="EMBL" id="UGNY01000001">
    <property type="protein sequence ID" value="STX38350.1"/>
    <property type="molecule type" value="Genomic_DNA"/>
</dbReference>
<gene>
    <name evidence="7" type="ORF">Lfee_0733</name>
    <name evidence="9" type="ORF">NCTC11978_01534</name>
    <name evidence="8" type="ORF">NCTC12022_00446</name>
</gene>
<evidence type="ECO:0000256" key="5">
    <source>
        <dbReference type="SAM" id="Phobius"/>
    </source>
</evidence>
<evidence type="ECO:0000259" key="6">
    <source>
        <dbReference type="Pfam" id="PF13515"/>
    </source>
</evidence>
<keyword evidence="3 5" id="KW-1133">Transmembrane helix</keyword>
<dbReference type="STRING" id="453.Lfee_0733"/>
<feature type="domain" description="Integral membrane bound transporter" evidence="6">
    <location>
        <begin position="28"/>
        <end position="155"/>
    </location>
</feature>
<dbReference type="InterPro" id="IPR049453">
    <property type="entry name" value="Memb_transporter_dom"/>
</dbReference>
<feature type="transmembrane region" description="Helical" evidence="5">
    <location>
        <begin position="113"/>
        <end position="129"/>
    </location>
</feature>
<evidence type="ECO:0000313" key="10">
    <source>
        <dbReference type="Proteomes" id="UP000054698"/>
    </source>
</evidence>
<reference evidence="11 12" key="2">
    <citation type="submission" date="2018-06" db="EMBL/GenBank/DDBJ databases">
        <authorList>
            <consortium name="Pathogen Informatics"/>
            <person name="Doyle S."/>
        </authorList>
    </citation>
    <scope>NUCLEOTIDE SEQUENCE [LARGE SCALE GENOMIC DNA]</scope>
    <source>
        <strain evidence="9 12">NCTC11978</strain>
        <strain evidence="8 11">NCTC12022</strain>
    </source>
</reference>
<protein>
    <recommendedName>
        <fullName evidence="6">Integral membrane bound transporter domain-containing protein</fullName>
    </recommendedName>
</protein>
<accession>A0A0W0U3U7</accession>
<dbReference type="PATRIC" id="fig|453.4.peg.797"/>
<dbReference type="RefSeq" id="WP_058443995.1">
    <property type="nucleotide sequence ID" value="NZ_CAAAHT010000039.1"/>
</dbReference>
<keyword evidence="2 5" id="KW-0812">Transmembrane</keyword>
<evidence type="ECO:0000313" key="12">
    <source>
        <dbReference type="Proteomes" id="UP000254033"/>
    </source>
</evidence>
<evidence type="ECO:0000313" key="11">
    <source>
        <dbReference type="Proteomes" id="UP000251942"/>
    </source>
</evidence>
<name>A0A0W0U3U7_9GAMM</name>
<evidence type="ECO:0000256" key="2">
    <source>
        <dbReference type="ARBA" id="ARBA00022692"/>
    </source>
</evidence>
<evidence type="ECO:0000313" key="9">
    <source>
        <dbReference type="EMBL" id="STX38350.1"/>
    </source>
</evidence>
<dbReference type="Proteomes" id="UP000254033">
    <property type="component" value="Unassembled WGS sequence"/>
</dbReference>
<evidence type="ECO:0000256" key="3">
    <source>
        <dbReference type="ARBA" id="ARBA00022989"/>
    </source>
</evidence>